<comment type="caution">
    <text evidence="1">The sequence shown here is derived from an EMBL/GenBank/DDBJ whole genome shotgun (WGS) entry which is preliminary data.</text>
</comment>
<dbReference type="PANTHER" id="PTHR34874:SF1">
    <property type="entry name" value="PROTEIN YCHN"/>
    <property type="match status" value="1"/>
</dbReference>
<evidence type="ECO:0000313" key="2">
    <source>
        <dbReference type="Proteomes" id="UP000600363"/>
    </source>
</evidence>
<dbReference type="RefSeq" id="WP_169736238.1">
    <property type="nucleotide sequence ID" value="NZ_DUIH01000012.1"/>
</dbReference>
<dbReference type="InterPro" id="IPR003787">
    <property type="entry name" value="Sulphur_relay_DsrE/F-like"/>
</dbReference>
<evidence type="ECO:0000313" key="1">
    <source>
        <dbReference type="EMBL" id="HIH69706.1"/>
    </source>
</evidence>
<dbReference type="EMBL" id="DUIH01000012">
    <property type="protein sequence ID" value="HIH69706.1"/>
    <property type="molecule type" value="Genomic_DNA"/>
</dbReference>
<dbReference type="GO" id="GO:0005829">
    <property type="term" value="C:cytosol"/>
    <property type="evidence" value="ECO:0007669"/>
    <property type="project" value="TreeGrafter"/>
</dbReference>
<dbReference type="Gene3D" id="3.40.1260.10">
    <property type="entry name" value="DsrEFH-like"/>
    <property type="match status" value="1"/>
</dbReference>
<dbReference type="InterPro" id="IPR027396">
    <property type="entry name" value="DsrEFH-like"/>
</dbReference>
<dbReference type="Pfam" id="PF02635">
    <property type="entry name" value="DsrE"/>
    <property type="match status" value="1"/>
</dbReference>
<protein>
    <submittedName>
        <fullName evidence="1">DsrE family protein</fullName>
    </submittedName>
</protein>
<name>A0A832VMW2_9EURY</name>
<dbReference type="SUPFAM" id="SSF75169">
    <property type="entry name" value="DsrEFH-like"/>
    <property type="match status" value="1"/>
</dbReference>
<dbReference type="PANTHER" id="PTHR34874">
    <property type="entry name" value="PROTEIN YCHN"/>
    <property type="match status" value="1"/>
</dbReference>
<gene>
    <name evidence="1" type="ORF">HA299_03675</name>
</gene>
<proteinExistence type="predicted"/>
<dbReference type="Proteomes" id="UP000600363">
    <property type="component" value="Unassembled WGS sequence"/>
</dbReference>
<dbReference type="AlphaFoldDB" id="A0A832VMW2"/>
<accession>A0A832VMW2</accession>
<organism evidence="1 2">
    <name type="scientific">Methermicoccus shengliensis</name>
    <dbReference type="NCBI Taxonomy" id="660064"/>
    <lineage>
        <taxon>Archaea</taxon>
        <taxon>Methanobacteriati</taxon>
        <taxon>Methanobacteriota</taxon>
        <taxon>Stenosarchaea group</taxon>
        <taxon>Methanomicrobia</taxon>
        <taxon>Methanosarcinales</taxon>
        <taxon>Methermicoccaceae</taxon>
        <taxon>Methermicoccus</taxon>
    </lineage>
</organism>
<reference evidence="1" key="1">
    <citation type="journal article" date="2020" name="bioRxiv">
        <title>A rank-normalized archaeal taxonomy based on genome phylogeny resolves widespread incomplete and uneven classifications.</title>
        <authorList>
            <person name="Rinke C."/>
            <person name="Chuvochina M."/>
            <person name="Mussig A.J."/>
            <person name="Chaumeil P.-A."/>
            <person name="Waite D.W."/>
            <person name="Whitman W.B."/>
            <person name="Parks D.H."/>
            <person name="Hugenholtz P."/>
        </authorList>
    </citation>
    <scope>NUCLEOTIDE SEQUENCE</scope>
    <source>
        <strain evidence="1">UBA12518</strain>
    </source>
</reference>
<sequence length="117" mass="13029">MSEKIALIACEPPYNKNRTFTAARVALAAQMEEDIDATLVLMEDGVYAGMKDQKSEQFLTTGSIIRDFMDLGGKVLVCGMCIKERGIPESELIEGCEIIDIHRLIATIHESDKVLYF</sequence>